<keyword evidence="2" id="KW-1185">Reference proteome</keyword>
<dbReference type="Proteomes" id="UP001500221">
    <property type="component" value="Unassembled WGS sequence"/>
</dbReference>
<gene>
    <name evidence="1" type="ORF">GCM10023340_38630</name>
</gene>
<dbReference type="RefSeq" id="WP_345462593.1">
    <property type="nucleotide sequence ID" value="NZ_BAABKG010000005.1"/>
</dbReference>
<proteinExistence type="predicted"/>
<evidence type="ECO:0000313" key="2">
    <source>
        <dbReference type="Proteomes" id="UP001500221"/>
    </source>
</evidence>
<name>A0ABP9PZF4_9ACTN</name>
<organism evidence="1 2">
    <name type="scientific">Nocardioides marinquilinus</name>
    <dbReference type="NCBI Taxonomy" id="1210400"/>
    <lineage>
        <taxon>Bacteria</taxon>
        <taxon>Bacillati</taxon>
        <taxon>Actinomycetota</taxon>
        <taxon>Actinomycetes</taxon>
        <taxon>Propionibacteriales</taxon>
        <taxon>Nocardioidaceae</taxon>
        <taxon>Nocardioides</taxon>
    </lineage>
</organism>
<protein>
    <submittedName>
        <fullName evidence="1">Uncharacterized protein</fullName>
    </submittedName>
</protein>
<accession>A0ABP9PZF4</accession>
<evidence type="ECO:0000313" key="1">
    <source>
        <dbReference type="EMBL" id="GAA5154674.1"/>
    </source>
</evidence>
<reference evidence="2" key="1">
    <citation type="journal article" date="2019" name="Int. J. Syst. Evol. Microbiol.">
        <title>The Global Catalogue of Microorganisms (GCM) 10K type strain sequencing project: providing services to taxonomists for standard genome sequencing and annotation.</title>
        <authorList>
            <consortium name="The Broad Institute Genomics Platform"/>
            <consortium name="The Broad Institute Genome Sequencing Center for Infectious Disease"/>
            <person name="Wu L."/>
            <person name="Ma J."/>
        </authorList>
    </citation>
    <scope>NUCLEOTIDE SEQUENCE [LARGE SCALE GENOMIC DNA]</scope>
    <source>
        <strain evidence="2">JCM 18459</strain>
    </source>
</reference>
<comment type="caution">
    <text evidence="1">The sequence shown here is derived from an EMBL/GenBank/DDBJ whole genome shotgun (WGS) entry which is preliminary data.</text>
</comment>
<dbReference type="EMBL" id="BAABKG010000005">
    <property type="protein sequence ID" value="GAA5154674.1"/>
    <property type="molecule type" value="Genomic_DNA"/>
</dbReference>
<sequence>MNGAEHYAEAERLLADAALPPSERSSAVHQFGRAQLIAAAQVHATLALTRAVVEAPGGMP</sequence>